<evidence type="ECO:0008006" key="3">
    <source>
        <dbReference type="Google" id="ProtNLM"/>
    </source>
</evidence>
<comment type="caution">
    <text evidence="1">The sequence shown here is derived from an EMBL/GenBank/DDBJ whole genome shotgun (WGS) entry which is preliminary data.</text>
</comment>
<evidence type="ECO:0000313" key="2">
    <source>
        <dbReference type="Proteomes" id="UP000644756"/>
    </source>
</evidence>
<proteinExistence type="predicted"/>
<dbReference type="AlphaFoldDB" id="A0A917D4E1"/>
<dbReference type="EMBL" id="BMGR01000009">
    <property type="protein sequence ID" value="GGG09642.1"/>
    <property type="molecule type" value="Genomic_DNA"/>
</dbReference>
<protein>
    <recommendedName>
        <fullName evidence="3">Replication initiation factor</fullName>
    </recommendedName>
</protein>
<name>A0A917D4E1_9BACL</name>
<sequence>MILKGIDTFEFGLEISNYRAALDPYLSRFKDLKEQAQHTGIESTIQIGGVELTVHRSGQKLYAYRLSCKDFLIAFMENESKNNAPVFVRFLSSFLWSYGLDEAYLRFLDWFKNLNVLISGNKLSRVDVCLDSEEISFREEDVKGVVTRATSKSKYFVNQEFTTGRQFSGFQIGRGDPMLARIYNKTIEIQKSGKEWFYEIWSQHNWDSSKEVWRVEFQLRRKAIKELGISTYEQFILKQKELWSYLTIDWLSIRRPTTDNISRWKIKRKWKIVQKAHLDYVPSPLIREVIKQGNLKQLLDQATGLMLSVAAISDHDSISETSEVLKSWFDVKMRAQSKTFESEKLHRQSKFILK</sequence>
<reference evidence="1" key="2">
    <citation type="submission" date="2020-09" db="EMBL/GenBank/DDBJ databases">
        <authorList>
            <person name="Sun Q."/>
            <person name="Zhou Y."/>
        </authorList>
    </citation>
    <scope>NUCLEOTIDE SEQUENCE</scope>
    <source>
        <strain evidence="1">CGMCC 1.12987</strain>
    </source>
</reference>
<dbReference type="RefSeq" id="WP_188531704.1">
    <property type="nucleotide sequence ID" value="NZ_BMGR01000009.1"/>
</dbReference>
<gene>
    <name evidence="1" type="ORF">GCM10010916_28150</name>
</gene>
<organism evidence="1 2">
    <name type="scientific">Paenibacillus abyssi</name>
    <dbReference type="NCBI Taxonomy" id="1340531"/>
    <lineage>
        <taxon>Bacteria</taxon>
        <taxon>Bacillati</taxon>
        <taxon>Bacillota</taxon>
        <taxon>Bacilli</taxon>
        <taxon>Bacillales</taxon>
        <taxon>Paenibacillaceae</taxon>
        <taxon>Paenibacillus</taxon>
    </lineage>
</organism>
<reference evidence="1" key="1">
    <citation type="journal article" date="2014" name="Int. J. Syst. Evol. Microbiol.">
        <title>Complete genome sequence of Corynebacterium casei LMG S-19264T (=DSM 44701T), isolated from a smear-ripened cheese.</title>
        <authorList>
            <consortium name="US DOE Joint Genome Institute (JGI-PGF)"/>
            <person name="Walter F."/>
            <person name="Albersmeier A."/>
            <person name="Kalinowski J."/>
            <person name="Ruckert C."/>
        </authorList>
    </citation>
    <scope>NUCLEOTIDE SEQUENCE</scope>
    <source>
        <strain evidence="1">CGMCC 1.12987</strain>
    </source>
</reference>
<dbReference type="Proteomes" id="UP000644756">
    <property type="component" value="Unassembled WGS sequence"/>
</dbReference>
<keyword evidence="2" id="KW-1185">Reference proteome</keyword>
<evidence type="ECO:0000313" key="1">
    <source>
        <dbReference type="EMBL" id="GGG09642.1"/>
    </source>
</evidence>
<accession>A0A917D4E1</accession>